<gene>
    <name evidence="3" type="ORF">CRT60_01380</name>
</gene>
<dbReference type="SUPFAM" id="SSF53335">
    <property type="entry name" value="S-adenosyl-L-methionine-dependent methyltransferases"/>
    <property type="match status" value="1"/>
</dbReference>
<accession>A0A2B8BNH6</accession>
<dbReference type="InterPro" id="IPR053188">
    <property type="entry name" value="FkbM_Methyltransferase"/>
</dbReference>
<dbReference type="OrthoDB" id="8445658at2"/>
<feature type="region of interest" description="Disordered" evidence="1">
    <location>
        <begin position="1"/>
        <end position="27"/>
    </location>
</feature>
<evidence type="ECO:0000313" key="3">
    <source>
        <dbReference type="EMBL" id="PGH59310.1"/>
    </source>
</evidence>
<dbReference type="InterPro" id="IPR006342">
    <property type="entry name" value="FkbM_mtfrase"/>
</dbReference>
<dbReference type="PANTHER" id="PTHR36973:SF4">
    <property type="entry name" value="NODULATION PROTEIN"/>
    <property type="match status" value="1"/>
</dbReference>
<comment type="caution">
    <text evidence="3">The sequence shown here is derived from an EMBL/GenBank/DDBJ whole genome shotgun (WGS) entry which is preliminary data.</text>
</comment>
<evidence type="ECO:0000256" key="1">
    <source>
        <dbReference type="SAM" id="MobiDB-lite"/>
    </source>
</evidence>
<feature type="domain" description="Methyltransferase FkbM" evidence="2">
    <location>
        <begin position="221"/>
        <end position="392"/>
    </location>
</feature>
<dbReference type="Gene3D" id="3.40.50.150">
    <property type="entry name" value="Vaccinia Virus protein VP39"/>
    <property type="match status" value="1"/>
</dbReference>
<sequence>MGLRGQGFHQARDGARSGDFQSKRLGTCGRRPAGKHGLLKGVWRAKGLAFLNKEQDVDGIPKPEDCTAHNRSRVGSGAVGVQVAGSAEPWSYAVSFDLKHAVASLAQSCLIAVEVEVLAGAVTIGVVEADFSTFLDEVRLERKGAASVERVELVVDVPSRAAALVVRTAERAEAPEFVIRHLRLGPVSRLHPWRRRGFHAEKEPIADLSFLLDGHADVIVDVGANVGDTVAAFSRHFPKTRILAFEPHPQVVEELVQRFAGSPEVEVHECALGAQSGRMTLHSFANSATNSLRPMADEAALYTEGAIEAMPPVEVPVRTLAEVCSGLGVEHIDILKLDTQGFERDVLAGAETLLRSGKIKIILCEVLFVPLYKGQAMHFEIASTLHGYGYQVYDYYSFRHSPDGQVKWGDAVFLKTGTRP</sequence>
<dbReference type="AlphaFoldDB" id="A0A2B8BNH6"/>
<evidence type="ECO:0000313" key="4">
    <source>
        <dbReference type="Proteomes" id="UP000225379"/>
    </source>
</evidence>
<name>A0A2B8BNH6_9PROT</name>
<reference evidence="4" key="1">
    <citation type="submission" date="2017-10" db="EMBL/GenBank/DDBJ databases">
        <authorList>
            <person name="Kravchenko I.K."/>
            <person name="Grouzdev D.S."/>
        </authorList>
    </citation>
    <scope>NUCLEOTIDE SEQUENCE [LARGE SCALE GENOMIC DNA]</scope>
    <source>
        <strain evidence="4">B2</strain>
    </source>
</reference>
<dbReference type="PANTHER" id="PTHR36973">
    <property type="entry name" value="SLL1456 PROTEIN-RELATED"/>
    <property type="match status" value="1"/>
</dbReference>
<dbReference type="NCBIfam" id="TIGR01444">
    <property type="entry name" value="fkbM_fam"/>
    <property type="match status" value="1"/>
</dbReference>
<keyword evidence="4" id="KW-1185">Reference proteome</keyword>
<dbReference type="Proteomes" id="UP000225379">
    <property type="component" value="Unassembled WGS sequence"/>
</dbReference>
<dbReference type="GO" id="GO:0008171">
    <property type="term" value="F:O-methyltransferase activity"/>
    <property type="evidence" value="ECO:0007669"/>
    <property type="project" value="TreeGrafter"/>
</dbReference>
<proteinExistence type="predicted"/>
<dbReference type="Pfam" id="PF05050">
    <property type="entry name" value="Methyltransf_21"/>
    <property type="match status" value="1"/>
</dbReference>
<dbReference type="EMBL" id="PDKW01000036">
    <property type="protein sequence ID" value="PGH59310.1"/>
    <property type="molecule type" value="Genomic_DNA"/>
</dbReference>
<organism evidence="3 4">
    <name type="scientific">Azospirillum palustre</name>
    <dbReference type="NCBI Taxonomy" id="2044885"/>
    <lineage>
        <taxon>Bacteria</taxon>
        <taxon>Pseudomonadati</taxon>
        <taxon>Pseudomonadota</taxon>
        <taxon>Alphaproteobacteria</taxon>
        <taxon>Rhodospirillales</taxon>
        <taxon>Azospirillaceae</taxon>
        <taxon>Azospirillum</taxon>
    </lineage>
</organism>
<evidence type="ECO:0000259" key="2">
    <source>
        <dbReference type="Pfam" id="PF05050"/>
    </source>
</evidence>
<protein>
    <recommendedName>
        <fullName evidence="2">Methyltransferase FkbM domain-containing protein</fullName>
    </recommendedName>
</protein>
<dbReference type="InterPro" id="IPR029063">
    <property type="entry name" value="SAM-dependent_MTases_sf"/>
</dbReference>